<accession>A0A5J4ZHR6</accession>
<organism evidence="3 4">
    <name type="scientific">Nyssa sinensis</name>
    <dbReference type="NCBI Taxonomy" id="561372"/>
    <lineage>
        <taxon>Eukaryota</taxon>
        <taxon>Viridiplantae</taxon>
        <taxon>Streptophyta</taxon>
        <taxon>Embryophyta</taxon>
        <taxon>Tracheophyta</taxon>
        <taxon>Spermatophyta</taxon>
        <taxon>Magnoliopsida</taxon>
        <taxon>eudicotyledons</taxon>
        <taxon>Gunneridae</taxon>
        <taxon>Pentapetalae</taxon>
        <taxon>asterids</taxon>
        <taxon>Cornales</taxon>
        <taxon>Nyssaceae</taxon>
        <taxon>Nyssa</taxon>
    </lineage>
</organism>
<dbReference type="AlphaFoldDB" id="A0A5J4ZHR6"/>
<gene>
    <name evidence="3" type="ORF">F0562_017487</name>
</gene>
<proteinExistence type="predicted"/>
<dbReference type="InterPro" id="IPR050905">
    <property type="entry name" value="Plant_NBS-LRR"/>
</dbReference>
<keyword evidence="2" id="KW-0175">Coiled coil</keyword>
<dbReference type="EMBL" id="CM018051">
    <property type="protein sequence ID" value="KAA8517186.1"/>
    <property type="molecule type" value="Genomic_DNA"/>
</dbReference>
<sequence>MAVQLLRPLGREIGYLAHYKENIQKLDEEIKGLGENRGRLQRKVDEATNRGEIVEDNVCQWLTDVGQRKEEVDQFLGEQLQEHKRKPKREERLFRGLKMEIVNAAVGRIVEQITEWLMRSMRRQIGYLVHYKENIQKLDEEIKELGENRGRLQRKVDEATNRGEIVEDNVNQWLTDAGQRKEEVDQFLGEQLQEHKRCFHFCSRYRVSKEAKGKQMLLLSSKIMAILMKLHTLLLLRNLDSNLRHITRHLSRGFRFSTRSWRP</sequence>
<feature type="coiled-coil region" evidence="2">
    <location>
        <begin position="16"/>
        <end position="50"/>
    </location>
</feature>
<reference evidence="3 4" key="1">
    <citation type="submission" date="2019-09" db="EMBL/GenBank/DDBJ databases">
        <title>A chromosome-level genome assembly of the Chinese tupelo Nyssa sinensis.</title>
        <authorList>
            <person name="Yang X."/>
            <person name="Kang M."/>
            <person name="Yang Y."/>
            <person name="Xiong H."/>
            <person name="Wang M."/>
            <person name="Zhang Z."/>
            <person name="Wang Z."/>
            <person name="Wu H."/>
            <person name="Ma T."/>
            <person name="Liu J."/>
            <person name="Xi Z."/>
        </authorList>
    </citation>
    <scope>NUCLEOTIDE SEQUENCE [LARGE SCALE GENOMIC DNA]</scope>
    <source>
        <strain evidence="3">J267</strain>
        <tissue evidence="3">Leaf</tissue>
    </source>
</reference>
<dbReference type="PANTHER" id="PTHR33463">
    <property type="entry name" value="NB-ARC DOMAIN-CONTAINING PROTEIN-RELATED"/>
    <property type="match status" value="1"/>
</dbReference>
<keyword evidence="4" id="KW-1185">Reference proteome</keyword>
<dbReference type="Proteomes" id="UP000325577">
    <property type="component" value="Linkage Group LG8"/>
</dbReference>
<dbReference type="PANTHER" id="PTHR33463:SF198">
    <property type="entry name" value="RPP4C3"/>
    <property type="match status" value="1"/>
</dbReference>
<feature type="coiled-coil region" evidence="2">
    <location>
        <begin position="128"/>
        <end position="162"/>
    </location>
</feature>
<protein>
    <submittedName>
        <fullName evidence="3">Uncharacterized protein</fullName>
    </submittedName>
</protein>
<evidence type="ECO:0000256" key="1">
    <source>
        <dbReference type="ARBA" id="ARBA00022821"/>
    </source>
</evidence>
<name>A0A5J4ZHR6_9ASTE</name>
<evidence type="ECO:0000256" key="2">
    <source>
        <dbReference type="SAM" id="Coils"/>
    </source>
</evidence>
<keyword evidence="1" id="KW-0611">Plant defense</keyword>
<dbReference type="OrthoDB" id="1898799at2759"/>
<evidence type="ECO:0000313" key="3">
    <source>
        <dbReference type="EMBL" id="KAA8517186.1"/>
    </source>
</evidence>
<evidence type="ECO:0000313" key="4">
    <source>
        <dbReference type="Proteomes" id="UP000325577"/>
    </source>
</evidence>